<dbReference type="EMBL" id="BAABDQ010000003">
    <property type="protein sequence ID" value="GAA3538899.1"/>
    <property type="molecule type" value="Genomic_DNA"/>
</dbReference>
<dbReference type="Proteomes" id="UP001500630">
    <property type="component" value="Unassembled WGS sequence"/>
</dbReference>
<sequence length="54" mass="4868">MGIKTGKMVLHAQGAKRGASGDAGKPHGPPPEDDAAAGGRGGGGGGAGGGLFAG</sequence>
<evidence type="ECO:0000256" key="1">
    <source>
        <dbReference type="SAM" id="MobiDB-lite"/>
    </source>
</evidence>
<proteinExistence type="predicted"/>
<gene>
    <name evidence="2" type="ORF">GCM10022419_018640</name>
</gene>
<name>A0ABP6VSY2_9ACTN</name>
<reference evidence="3" key="1">
    <citation type="journal article" date="2019" name="Int. J. Syst. Evol. Microbiol.">
        <title>The Global Catalogue of Microorganisms (GCM) 10K type strain sequencing project: providing services to taxonomists for standard genome sequencing and annotation.</title>
        <authorList>
            <consortium name="The Broad Institute Genomics Platform"/>
            <consortium name="The Broad Institute Genome Sequencing Center for Infectious Disease"/>
            <person name="Wu L."/>
            <person name="Ma J."/>
        </authorList>
    </citation>
    <scope>NUCLEOTIDE SEQUENCE [LARGE SCALE GENOMIC DNA]</scope>
    <source>
        <strain evidence="3">JCM 17326</strain>
    </source>
</reference>
<feature type="region of interest" description="Disordered" evidence="1">
    <location>
        <begin position="1"/>
        <end position="54"/>
    </location>
</feature>
<evidence type="ECO:0000313" key="3">
    <source>
        <dbReference type="Proteomes" id="UP001500630"/>
    </source>
</evidence>
<evidence type="ECO:0000313" key="2">
    <source>
        <dbReference type="EMBL" id="GAA3538899.1"/>
    </source>
</evidence>
<protein>
    <submittedName>
        <fullName evidence="2">Uncharacterized protein</fullName>
    </submittedName>
</protein>
<keyword evidence="3" id="KW-1185">Reference proteome</keyword>
<accession>A0ABP6VSY2</accession>
<organism evidence="2 3">
    <name type="scientific">Nonomuraea rosea</name>
    <dbReference type="NCBI Taxonomy" id="638574"/>
    <lineage>
        <taxon>Bacteria</taxon>
        <taxon>Bacillati</taxon>
        <taxon>Actinomycetota</taxon>
        <taxon>Actinomycetes</taxon>
        <taxon>Streptosporangiales</taxon>
        <taxon>Streptosporangiaceae</taxon>
        <taxon>Nonomuraea</taxon>
    </lineage>
</organism>
<comment type="caution">
    <text evidence="2">The sequence shown here is derived from an EMBL/GenBank/DDBJ whole genome shotgun (WGS) entry which is preliminary data.</text>
</comment>
<feature type="compositionally biased region" description="Gly residues" evidence="1">
    <location>
        <begin position="38"/>
        <end position="54"/>
    </location>
</feature>